<dbReference type="EMBL" id="MK072541">
    <property type="protein sequence ID" value="AYV87208.1"/>
    <property type="molecule type" value="Genomic_DNA"/>
</dbReference>
<reference evidence="1" key="1">
    <citation type="submission" date="2018-10" db="EMBL/GenBank/DDBJ databases">
        <title>Hidden diversity of soil giant viruses.</title>
        <authorList>
            <person name="Schulz F."/>
            <person name="Alteio L."/>
            <person name="Goudeau D."/>
            <person name="Ryan E.M."/>
            <person name="Malmstrom R.R."/>
            <person name="Blanchard J."/>
            <person name="Woyke T."/>
        </authorList>
    </citation>
    <scope>NUCLEOTIDE SEQUENCE</scope>
    <source>
        <strain evidence="1">SYV1</strain>
    </source>
</reference>
<sequence length="84" mass="9920">MNSLRAMASQSHSTFPSALRDVARVILITFTFNILQFDLIQFTSIYFNSILIQYNYFQLSLSIKNNHFSFHSTFFQFISFISYK</sequence>
<organism evidence="1">
    <name type="scientific">Sylvanvirus sp</name>
    <dbReference type="NCBI Taxonomy" id="2487774"/>
    <lineage>
        <taxon>Viruses</taxon>
    </lineage>
</organism>
<gene>
    <name evidence="1" type="ORF">Sylvanvirus35_6</name>
</gene>
<accession>A0A3G5AJ79</accession>
<protein>
    <submittedName>
        <fullName evidence="1">Uncharacterized protein</fullName>
    </submittedName>
</protein>
<proteinExistence type="predicted"/>
<name>A0A3G5AJ79_9VIRU</name>
<evidence type="ECO:0000313" key="1">
    <source>
        <dbReference type="EMBL" id="AYV87208.1"/>
    </source>
</evidence>